<dbReference type="SUPFAM" id="SSF54364">
    <property type="entry name" value="Translation initiation factor IF3, N-terminal domain"/>
    <property type="match status" value="1"/>
</dbReference>
<evidence type="ECO:0000313" key="9">
    <source>
        <dbReference type="EMBL" id="NDW14924.1"/>
    </source>
</evidence>
<dbReference type="AlphaFoldDB" id="A0A6N9TCB2"/>
<dbReference type="Pfam" id="PF00707">
    <property type="entry name" value="IF3_C"/>
    <property type="match status" value="1"/>
</dbReference>
<dbReference type="FunFam" id="3.10.20.80:FF:000001">
    <property type="entry name" value="Translation initiation factor IF-3"/>
    <property type="match status" value="1"/>
</dbReference>
<evidence type="ECO:0000256" key="6">
    <source>
        <dbReference type="RuleBase" id="RU000646"/>
    </source>
</evidence>
<dbReference type="GO" id="GO:0032790">
    <property type="term" value="P:ribosome disassembly"/>
    <property type="evidence" value="ECO:0007669"/>
    <property type="project" value="TreeGrafter"/>
</dbReference>
<dbReference type="GO" id="GO:0016020">
    <property type="term" value="C:membrane"/>
    <property type="evidence" value="ECO:0007669"/>
    <property type="project" value="TreeGrafter"/>
</dbReference>
<evidence type="ECO:0000256" key="2">
    <source>
        <dbReference type="ARBA" id="ARBA00022540"/>
    </source>
</evidence>
<dbReference type="Proteomes" id="UP000471381">
    <property type="component" value="Unassembled WGS sequence"/>
</dbReference>
<sequence>MEEYHIKGANNKAQGDKARINDEIKAKEVRLIGKDGEQVGVVSLAEATQLAEEATLDLVEISPNAEPPVCKVMDYGKFVFEKSKAQKEQKKKQKQIQVKEIKFRPGTDEGDYQVKLRNLRRFLEGGDKAKVTIRFRGREMAHQDIGIDLLNRVKTDLEEIANCESFPRRVEGRQMIMVLAPTKK</sequence>
<dbReference type="RefSeq" id="WP_163105486.1">
    <property type="nucleotide sequence ID" value="NZ_JAAAWO010000003.1"/>
</dbReference>
<comment type="similarity">
    <text evidence="1 4 6">Belongs to the IF-3 family.</text>
</comment>
<keyword evidence="4" id="KW-0963">Cytoplasm</keyword>
<dbReference type="NCBIfam" id="TIGR00168">
    <property type="entry name" value="infC"/>
    <property type="match status" value="1"/>
</dbReference>
<dbReference type="HAMAP" id="MF_00080">
    <property type="entry name" value="IF_3"/>
    <property type="match status" value="1"/>
</dbReference>
<evidence type="ECO:0000256" key="4">
    <source>
        <dbReference type="HAMAP-Rule" id="MF_00080"/>
    </source>
</evidence>
<evidence type="ECO:0000313" key="10">
    <source>
        <dbReference type="Proteomes" id="UP000471381"/>
    </source>
</evidence>
<dbReference type="InterPro" id="IPR036787">
    <property type="entry name" value="T_IF-3_N_sf"/>
</dbReference>
<comment type="subunit">
    <text evidence="4 6">Monomer.</text>
</comment>
<evidence type="ECO:0000259" key="7">
    <source>
        <dbReference type="Pfam" id="PF00707"/>
    </source>
</evidence>
<evidence type="ECO:0000256" key="5">
    <source>
        <dbReference type="NCBIfam" id="TIGR00168"/>
    </source>
</evidence>
<dbReference type="Gene3D" id="3.30.110.10">
    <property type="entry name" value="Translation initiation factor 3 (IF-3), C-terminal domain"/>
    <property type="match status" value="1"/>
</dbReference>
<evidence type="ECO:0000256" key="1">
    <source>
        <dbReference type="ARBA" id="ARBA00005439"/>
    </source>
</evidence>
<organism evidence="9 10">
    <name type="scientific">Alteromonas genovensis</name>
    <dbReference type="NCBI Taxonomy" id="471225"/>
    <lineage>
        <taxon>Bacteria</taxon>
        <taxon>Pseudomonadati</taxon>
        <taxon>Pseudomonadota</taxon>
        <taxon>Gammaproteobacteria</taxon>
        <taxon>Alteromonadales</taxon>
        <taxon>Alteromonadaceae</taxon>
        <taxon>Alteromonas/Salinimonas group</taxon>
        <taxon>Alteromonas</taxon>
    </lineage>
</organism>
<dbReference type="GO" id="GO:0003743">
    <property type="term" value="F:translation initiation factor activity"/>
    <property type="evidence" value="ECO:0007669"/>
    <property type="project" value="UniProtKB-UniRule"/>
</dbReference>
<dbReference type="Gene3D" id="3.10.20.80">
    <property type="entry name" value="Translation initiation factor 3 (IF-3), N-terminal domain"/>
    <property type="match status" value="1"/>
</dbReference>
<dbReference type="PANTHER" id="PTHR10938">
    <property type="entry name" value="TRANSLATION INITIATION FACTOR IF-3"/>
    <property type="match status" value="1"/>
</dbReference>
<dbReference type="InterPro" id="IPR036788">
    <property type="entry name" value="T_IF-3_C_sf"/>
</dbReference>
<feature type="domain" description="Translation initiation factor 3 C-terminal" evidence="7">
    <location>
        <begin position="96"/>
        <end position="181"/>
    </location>
</feature>
<proteinExistence type="inferred from homology"/>
<dbReference type="GO" id="GO:0043022">
    <property type="term" value="F:ribosome binding"/>
    <property type="evidence" value="ECO:0007669"/>
    <property type="project" value="UniProtKB-ARBA"/>
</dbReference>
<evidence type="ECO:0000259" key="8">
    <source>
        <dbReference type="Pfam" id="PF05198"/>
    </source>
</evidence>
<comment type="caution">
    <text evidence="9">The sequence shown here is derived from an EMBL/GenBank/DDBJ whole genome shotgun (WGS) entry which is preliminary data.</text>
</comment>
<dbReference type="PROSITE" id="PS00938">
    <property type="entry name" value="IF3"/>
    <property type="match status" value="1"/>
</dbReference>
<evidence type="ECO:0000256" key="3">
    <source>
        <dbReference type="ARBA" id="ARBA00022917"/>
    </source>
</evidence>
<dbReference type="EMBL" id="JAAAWO010000003">
    <property type="protein sequence ID" value="NDW14924.1"/>
    <property type="molecule type" value="Genomic_DNA"/>
</dbReference>
<name>A0A6N9TCB2_9ALTE</name>
<dbReference type="PANTHER" id="PTHR10938:SF0">
    <property type="entry name" value="TRANSLATION INITIATION FACTOR IF-3, MITOCHONDRIAL"/>
    <property type="match status" value="1"/>
</dbReference>
<comment type="function">
    <text evidence="4 6">IF-3 binds to the 30S ribosomal subunit and shifts the equilibrium between 70S ribosomes and their 50S and 30S subunits in favor of the free subunits, thus enhancing the availability of 30S subunits on which protein synthesis initiation begins.</text>
</comment>
<dbReference type="GO" id="GO:0005829">
    <property type="term" value="C:cytosol"/>
    <property type="evidence" value="ECO:0007669"/>
    <property type="project" value="TreeGrafter"/>
</dbReference>
<accession>A0A6N9TCB2</accession>
<reference evidence="9 10" key="1">
    <citation type="submission" date="2020-01" db="EMBL/GenBank/DDBJ databases">
        <title>Genomes of bacteria type strains.</title>
        <authorList>
            <person name="Chen J."/>
            <person name="Zhu S."/>
            <person name="Yang J."/>
        </authorList>
    </citation>
    <scope>NUCLEOTIDE SEQUENCE [LARGE SCALE GENOMIC DNA]</scope>
    <source>
        <strain evidence="9 10">LMG 24078</strain>
    </source>
</reference>
<keyword evidence="2 4" id="KW-0396">Initiation factor</keyword>
<dbReference type="FunFam" id="3.30.110.10:FF:000001">
    <property type="entry name" value="Translation initiation factor IF-3"/>
    <property type="match status" value="1"/>
</dbReference>
<dbReference type="InterPro" id="IPR019813">
    <property type="entry name" value="Translation_initiation_fac3_CS"/>
</dbReference>
<feature type="domain" description="Translation initiation factor 3 N-terminal" evidence="8">
    <location>
        <begin position="20"/>
        <end position="89"/>
    </location>
</feature>
<dbReference type="InterPro" id="IPR019814">
    <property type="entry name" value="Translation_initiation_fac_3_N"/>
</dbReference>
<gene>
    <name evidence="4 9" type="primary">infC</name>
    <name evidence="9" type="ORF">GTQ48_05190</name>
</gene>
<dbReference type="InterPro" id="IPR019815">
    <property type="entry name" value="Translation_initiation_fac_3_C"/>
</dbReference>
<protein>
    <recommendedName>
        <fullName evidence="4 5">Translation initiation factor IF-3</fullName>
    </recommendedName>
</protein>
<dbReference type="Pfam" id="PF05198">
    <property type="entry name" value="IF3_N"/>
    <property type="match status" value="1"/>
</dbReference>
<dbReference type="InterPro" id="IPR001288">
    <property type="entry name" value="Translation_initiation_fac_3"/>
</dbReference>
<comment type="subcellular location">
    <subcellularLocation>
        <location evidence="4 6">Cytoplasm</location>
    </subcellularLocation>
</comment>
<keyword evidence="3 4" id="KW-0648">Protein biosynthesis</keyword>
<keyword evidence="10" id="KW-1185">Reference proteome</keyword>
<dbReference type="SUPFAM" id="SSF55200">
    <property type="entry name" value="Translation initiation factor IF3, C-terminal domain"/>
    <property type="match status" value="1"/>
</dbReference>